<gene>
    <name evidence="11" type="ordered locus">AciPR4_1015</name>
</gene>
<evidence type="ECO:0000256" key="10">
    <source>
        <dbReference type="HAMAP-Rule" id="MF_01405"/>
    </source>
</evidence>
<sequence length="198" mass="21157">MPVLYIASTNAGKLRDFRAAAEVFGVDIEPLPGLKEIPAPDETEKSFEGNARLKAEFYSALALGKLVLADDSGLEVDMLGGAPGVRSARYADDSGFVFEGTVDQRNNACLLAALGDEVDRRGRYRCVLVLARDGAVVDVSEGSVEGEILGAPVGEGGFGYDPLFWLPDRGLTMAELDDAEKQRVSHRGRALVGILSRL</sequence>
<dbReference type="GO" id="GO:0009117">
    <property type="term" value="P:nucleotide metabolic process"/>
    <property type="evidence" value="ECO:0007669"/>
    <property type="project" value="UniProtKB-KW"/>
</dbReference>
<dbReference type="EMBL" id="CP002467">
    <property type="protein sequence ID" value="ADV81846.1"/>
    <property type="molecule type" value="Genomic_DNA"/>
</dbReference>
<comment type="catalytic activity">
    <reaction evidence="10">
        <text>ITP + H2O = IMP + diphosphate + H(+)</text>
        <dbReference type="Rhea" id="RHEA:29399"/>
        <dbReference type="ChEBI" id="CHEBI:15377"/>
        <dbReference type="ChEBI" id="CHEBI:15378"/>
        <dbReference type="ChEBI" id="CHEBI:33019"/>
        <dbReference type="ChEBI" id="CHEBI:58053"/>
        <dbReference type="ChEBI" id="CHEBI:61402"/>
        <dbReference type="EC" id="3.6.1.66"/>
    </reaction>
</comment>
<dbReference type="GO" id="GO:0036222">
    <property type="term" value="F:XTP diphosphatase activity"/>
    <property type="evidence" value="ECO:0007669"/>
    <property type="project" value="UniProtKB-UniRule"/>
</dbReference>
<evidence type="ECO:0000256" key="6">
    <source>
        <dbReference type="ARBA" id="ARBA00022842"/>
    </source>
</evidence>
<dbReference type="STRING" id="401053.AciPR4_1015"/>
<dbReference type="Pfam" id="PF01725">
    <property type="entry name" value="Ham1p_like"/>
    <property type="match status" value="1"/>
</dbReference>
<comment type="function">
    <text evidence="10">Pyrophosphatase that catalyzes the hydrolysis of nucleoside triphosphates to their monophosphate derivatives, with a high preference for the non-canonical purine nucleotides XTP (xanthosine triphosphate), dITP (deoxyinosine triphosphate) and ITP. Seems to function as a house-cleaning enzyme that removes non-canonical purine nucleotides from the nucleotide pool, thus preventing their incorporation into DNA/RNA and avoiding chromosomal lesions.</text>
</comment>
<dbReference type="GO" id="GO:0036220">
    <property type="term" value="F:ITP diphosphatase activity"/>
    <property type="evidence" value="ECO:0007669"/>
    <property type="project" value="UniProtKB-UniRule"/>
</dbReference>
<dbReference type="KEGG" id="tsa:AciPR4_1015"/>
<dbReference type="RefSeq" id="WP_013567579.1">
    <property type="nucleotide sequence ID" value="NC_014963.1"/>
</dbReference>
<proteinExistence type="inferred from homology"/>
<protein>
    <recommendedName>
        <fullName evidence="10">dITP/XTP pyrophosphatase</fullName>
        <ecNumber evidence="10">3.6.1.66</ecNumber>
    </recommendedName>
    <alternativeName>
        <fullName evidence="10">Non-canonical purine NTP pyrophosphatase</fullName>
    </alternativeName>
    <alternativeName>
        <fullName evidence="10">Non-standard purine NTP pyrophosphatase</fullName>
    </alternativeName>
    <alternativeName>
        <fullName evidence="10">Nucleoside-triphosphate diphosphatase</fullName>
    </alternativeName>
    <alternativeName>
        <fullName evidence="10">Nucleoside-triphosphate pyrophosphatase</fullName>
        <shortName evidence="10">NTPase</shortName>
    </alternativeName>
</protein>
<dbReference type="InterPro" id="IPR029001">
    <property type="entry name" value="ITPase-like_fam"/>
</dbReference>
<feature type="binding site" evidence="10">
    <location>
        <begin position="158"/>
        <end position="161"/>
    </location>
    <ligand>
        <name>substrate</name>
    </ligand>
</feature>
<dbReference type="HAMAP" id="MF_01405">
    <property type="entry name" value="Non_canon_purine_NTPase"/>
    <property type="match status" value="1"/>
</dbReference>
<keyword evidence="3 10" id="KW-0479">Metal-binding</keyword>
<accession>E8V8E3</accession>
<dbReference type="Proteomes" id="UP000006844">
    <property type="component" value="Chromosome"/>
</dbReference>
<dbReference type="EC" id="3.6.1.66" evidence="10"/>
<feature type="binding site" evidence="10">
    <location>
        <position position="71"/>
    </location>
    <ligand>
        <name>Mg(2+)</name>
        <dbReference type="ChEBI" id="CHEBI:18420"/>
    </ligand>
</feature>
<feature type="binding site" evidence="10">
    <location>
        <position position="41"/>
    </location>
    <ligand>
        <name>Mg(2+)</name>
        <dbReference type="ChEBI" id="CHEBI:18420"/>
    </ligand>
</feature>
<feature type="binding site" evidence="10">
    <location>
        <begin position="8"/>
        <end position="13"/>
    </location>
    <ligand>
        <name>substrate</name>
    </ligand>
</feature>
<dbReference type="PANTHER" id="PTHR11067:SF9">
    <property type="entry name" value="INOSINE TRIPHOSPHATE PYROPHOSPHATASE"/>
    <property type="match status" value="1"/>
</dbReference>
<feature type="binding site" evidence="10">
    <location>
        <position position="72"/>
    </location>
    <ligand>
        <name>substrate</name>
    </ligand>
</feature>
<feature type="binding site" evidence="10">
    <location>
        <begin position="186"/>
        <end position="187"/>
    </location>
    <ligand>
        <name>substrate</name>
    </ligand>
</feature>
<dbReference type="GO" id="GO:0000166">
    <property type="term" value="F:nucleotide binding"/>
    <property type="evidence" value="ECO:0007669"/>
    <property type="project" value="UniProtKB-KW"/>
</dbReference>
<keyword evidence="6 10" id="KW-0460">Magnesium</keyword>
<feature type="active site" description="Proton acceptor" evidence="10">
    <location>
        <position position="71"/>
    </location>
</feature>
<evidence type="ECO:0000256" key="8">
    <source>
        <dbReference type="ARBA" id="ARBA00051875"/>
    </source>
</evidence>
<evidence type="ECO:0000256" key="9">
    <source>
        <dbReference type="ARBA" id="ARBA00052017"/>
    </source>
</evidence>
<name>E8V8E3_TERSS</name>
<reference evidence="11 12" key="1">
    <citation type="journal article" date="2012" name="Stand. Genomic Sci.">
        <title>Complete genome sequence of Terriglobus saanensis type strain SP1PR4(T), an Acidobacteria from tundra soil.</title>
        <authorList>
            <person name="Rawat S.R."/>
            <person name="Mannisto M.K."/>
            <person name="Starovoytov V."/>
            <person name="Goodwin L."/>
            <person name="Nolan M."/>
            <person name="Hauser L."/>
            <person name="Land M."/>
            <person name="Davenport K.W."/>
            <person name="Woyke T."/>
            <person name="Haggblom M.M."/>
        </authorList>
    </citation>
    <scope>NUCLEOTIDE SEQUENCE</scope>
    <source>
        <strain evidence="12">ATCC BAA-1853 / DSM 23119 / SP1PR4</strain>
    </source>
</reference>
<dbReference type="GO" id="GO:0009146">
    <property type="term" value="P:purine nucleoside triphosphate catabolic process"/>
    <property type="evidence" value="ECO:0007669"/>
    <property type="project" value="UniProtKB-UniRule"/>
</dbReference>
<dbReference type="GO" id="GO:0046872">
    <property type="term" value="F:metal ion binding"/>
    <property type="evidence" value="ECO:0007669"/>
    <property type="project" value="UniProtKB-KW"/>
</dbReference>
<dbReference type="SUPFAM" id="SSF52972">
    <property type="entry name" value="ITPase-like"/>
    <property type="match status" value="1"/>
</dbReference>
<dbReference type="HOGENOM" id="CLU_082080_0_2_0"/>
<evidence type="ECO:0000256" key="2">
    <source>
        <dbReference type="ARBA" id="ARBA00011738"/>
    </source>
</evidence>
<comment type="catalytic activity">
    <reaction evidence="8 10">
        <text>dITP + H2O = dIMP + diphosphate + H(+)</text>
        <dbReference type="Rhea" id="RHEA:28342"/>
        <dbReference type="ChEBI" id="CHEBI:15377"/>
        <dbReference type="ChEBI" id="CHEBI:15378"/>
        <dbReference type="ChEBI" id="CHEBI:33019"/>
        <dbReference type="ChEBI" id="CHEBI:61194"/>
        <dbReference type="ChEBI" id="CHEBI:61382"/>
        <dbReference type="EC" id="3.6.1.66"/>
    </reaction>
</comment>
<dbReference type="Gene3D" id="3.90.950.10">
    <property type="match status" value="1"/>
</dbReference>
<keyword evidence="7 10" id="KW-0546">Nucleotide metabolism</keyword>
<evidence type="ECO:0000256" key="3">
    <source>
        <dbReference type="ARBA" id="ARBA00022723"/>
    </source>
</evidence>
<evidence type="ECO:0000256" key="1">
    <source>
        <dbReference type="ARBA" id="ARBA00008023"/>
    </source>
</evidence>
<keyword evidence="12" id="KW-1185">Reference proteome</keyword>
<dbReference type="GO" id="GO:0035870">
    <property type="term" value="F:dITP diphosphatase activity"/>
    <property type="evidence" value="ECO:0007669"/>
    <property type="project" value="UniProtKB-UniRule"/>
</dbReference>
<evidence type="ECO:0000256" key="4">
    <source>
        <dbReference type="ARBA" id="ARBA00022741"/>
    </source>
</evidence>
<evidence type="ECO:0000256" key="5">
    <source>
        <dbReference type="ARBA" id="ARBA00022801"/>
    </source>
</evidence>
<dbReference type="GO" id="GO:0017111">
    <property type="term" value="F:ribonucleoside triphosphate phosphatase activity"/>
    <property type="evidence" value="ECO:0007669"/>
    <property type="project" value="InterPro"/>
</dbReference>
<dbReference type="OrthoDB" id="9807456at2"/>
<dbReference type="GO" id="GO:0005829">
    <property type="term" value="C:cytosol"/>
    <property type="evidence" value="ECO:0007669"/>
    <property type="project" value="TreeGrafter"/>
</dbReference>
<feature type="binding site" evidence="10">
    <location>
        <position position="181"/>
    </location>
    <ligand>
        <name>substrate</name>
    </ligand>
</feature>
<comment type="catalytic activity">
    <reaction evidence="9 10">
        <text>XTP + H2O = XMP + diphosphate + H(+)</text>
        <dbReference type="Rhea" id="RHEA:28610"/>
        <dbReference type="ChEBI" id="CHEBI:15377"/>
        <dbReference type="ChEBI" id="CHEBI:15378"/>
        <dbReference type="ChEBI" id="CHEBI:33019"/>
        <dbReference type="ChEBI" id="CHEBI:57464"/>
        <dbReference type="ChEBI" id="CHEBI:61314"/>
        <dbReference type="EC" id="3.6.1.66"/>
    </reaction>
</comment>
<comment type="similarity">
    <text evidence="1 10">Belongs to the HAM1 NTPase family.</text>
</comment>
<evidence type="ECO:0000313" key="11">
    <source>
        <dbReference type="EMBL" id="ADV81846.1"/>
    </source>
</evidence>
<dbReference type="AlphaFoldDB" id="E8V8E3"/>
<dbReference type="PANTHER" id="PTHR11067">
    <property type="entry name" value="INOSINE TRIPHOSPHATE PYROPHOSPHATASE/HAM1 PROTEIN"/>
    <property type="match status" value="1"/>
</dbReference>
<evidence type="ECO:0000256" key="7">
    <source>
        <dbReference type="ARBA" id="ARBA00023080"/>
    </source>
</evidence>
<keyword evidence="4 10" id="KW-0547">Nucleotide-binding</keyword>
<evidence type="ECO:0000313" key="12">
    <source>
        <dbReference type="Proteomes" id="UP000006844"/>
    </source>
</evidence>
<dbReference type="InterPro" id="IPR020922">
    <property type="entry name" value="dITP/XTP_pyrophosphatase"/>
</dbReference>
<dbReference type="CDD" id="cd00515">
    <property type="entry name" value="HAM1"/>
    <property type="match status" value="1"/>
</dbReference>
<comment type="cofactor">
    <cofactor evidence="10">
        <name>Mg(2+)</name>
        <dbReference type="ChEBI" id="CHEBI:18420"/>
    </cofactor>
    <text evidence="10">Binds 1 Mg(2+) ion per subunit.</text>
</comment>
<organism evidence="11 12">
    <name type="scientific">Terriglobus saanensis (strain ATCC BAA-1853 / DSM 23119 / SP1PR4)</name>
    <dbReference type="NCBI Taxonomy" id="401053"/>
    <lineage>
        <taxon>Bacteria</taxon>
        <taxon>Pseudomonadati</taxon>
        <taxon>Acidobacteriota</taxon>
        <taxon>Terriglobia</taxon>
        <taxon>Terriglobales</taxon>
        <taxon>Acidobacteriaceae</taxon>
        <taxon>Terriglobus</taxon>
    </lineage>
</organism>
<keyword evidence="5 10" id="KW-0378">Hydrolase</keyword>
<dbReference type="InterPro" id="IPR002637">
    <property type="entry name" value="RdgB/HAM1"/>
</dbReference>
<dbReference type="eggNOG" id="COG0127">
    <property type="taxonomic scope" value="Bacteria"/>
</dbReference>
<dbReference type="FunFam" id="3.90.950.10:FF:000001">
    <property type="entry name" value="dITP/XTP pyrophosphatase"/>
    <property type="match status" value="1"/>
</dbReference>
<comment type="subunit">
    <text evidence="2 10">Homodimer.</text>
</comment>